<organism evidence="1 2">
    <name type="scientific">Paramuricea clavata</name>
    <name type="common">Red gorgonian</name>
    <name type="synonym">Violescent sea-whip</name>
    <dbReference type="NCBI Taxonomy" id="317549"/>
    <lineage>
        <taxon>Eukaryota</taxon>
        <taxon>Metazoa</taxon>
        <taxon>Cnidaria</taxon>
        <taxon>Anthozoa</taxon>
        <taxon>Octocorallia</taxon>
        <taxon>Malacalcyonacea</taxon>
        <taxon>Plexauridae</taxon>
        <taxon>Paramuricea</taxon>
    </lineage>
</organism>
<reference evidence="1" key="1">
    <citation type="submission" date="2020-04" db="EMBL/GenBank/DDBJ databases">
        <authorList>
            <person name="Alioto T."/>
            <person name="Alioto T."/>
            <person name="Gomez Garrido J."/>
        </authorList>
    </citation>
    <scope>NUCLEOTIDE SEQUENCE</scope>
    <source>
        <strain evidence="1">A484AB</strain>
    </source>
</reference>
<name>A0A6S7HRS0_PARCT</name>
<dbReference type="OrthoDB" id="341486at2759"/>
<feature type="non-terminal residue" evidence="1">
    <location>
        <position position="1"/>
    </location>
</feature>
<evidence type="ECO:0000313" key="1">
    <source>
        <dbReference type="EMBL" id="CAB4008224.1"/>
    </source>
</evidence>
<protein>
    <submittedName>
        <fullName evidence="1">Uncharacterized protein</fullName>
    </submittedName>
</protein>
<dbReference type="Proteomes" id="UP001152795">
    <property type="component" value="Unassembled WGS sequence"/>
</dbReference>
<comment type="caution">
    <text evidence="1">The sequence shown here is derived from an EMBL/GenBank/DDBJ whole genome shotgun (WGS) entry which is preliminary data.</text>
</comment>
<sequence>YRDLLDRWGLWHQRAEFDIYHSTKAAGVPIESQQVLVSCTFCGNSILAKNPVSQAGRKLRYLTPREIPTNKVKVSVSILFYRIIL</sequence>
<dbReference type="AlphaFoldDB" id="A0A6S7HRS0"/>
<gene>
    <name evidence="1" type="ORF">PACLA_8A044250</name>
</gene>
<proteinExistence type="predicted"/>
<keyword evidence="2" id="KW-1185">Reference proteome</keyword>
<accession>A0A6S7HRS0</accession>
<evidence type="ECO:0000313" key="2">
    <source>
        <dbReference type="Proteomes" id="UP001152795"/>
    </source>
</evidence>
<dbReference type="EMBL" id="CACRXK020006060">
    <property type="protein sequence ID" value="CAB4008224.1"/>
    <property type="molecule type" value="Genomic_DNA"/>
</dbReference>